<name>A0A316E318_9FLAO</name>
<dbReference type="EMBL" id="QGGQ01000002">
    <property type="protein sequence ID" value="PWK24791.1"/>
    <property type="molecule type" value="Genomic_DNA"/>
</dbReference>
<dbReference type="Proteomes" id="UP000245667">
    <property type="component" value="Unassembled WGS sequence"/>
</dbReference>
<dbReference type="AlphaFoldDB" id="A0A316E318"/>
<reference evidence="1 2" key="1">
    <citation type="submission" date="2018-05" db="EMBL/GenBank/DDBJ databases">
        <title>Genomic Encyclopedia of Archaeal and Bacterial Type Strains, Phase II (KMG-II): from individual species to whole genera.</title>
        <authorList>
            <person name="Goeker M."/>
        </authorList>
    </citation>
    <scope>NUCLEOTIDE SEQUENCE [LARGE SCALE GENOMIC DNA]</scope>
    <source>
        <strain evidence="1 2">DSM 23514</strain>
    </source>
</reference>
<sequence length="59" mass="6599">MMTFLTLVFILIFINITMILTSLYNTNKSKSTSNKSLGDSSVSKIYPLDISTSDYKKAV</sequence>
<gene>
    <name evidence="1" type="ORF">LX92_01156</name>
</gene>
<protein>
    <submittedName>
        <fullName evidence="1">Uncharacterized protein</fullName>
    </submittedName>
</protein>
<proteinExistence type="predicted"/>
<comment type="caution">
    <text evidence="1">The sequence shown here is derived from an EMBL/GenBank/DDBJ whole genome shotgun (WGS) entry which is preliminary data.</text>
</comment>
<organism evidence="1 2">
    <name type="scientific">Maribacter polysiphoniae</name>
    <dbReference type="NCBI Taxonomy" id="429344"/>
    <lineage>
        <taxon>Bacteria</taxon>
        <taxon>Pseudomonadati</taxon>
        <taxon>Bacteroidota</taxon>
        <taxon>Flavobacteriia</taxon>
        <taxon>Flavobacteriales</taxon>
        <taxon>Flavobacteriaceae</taxon>
        <taxon>Maribacter</taxon>
    </lineage>
</organism>
<accession>A0A316E318</accession>
<evidence type="ECO:0000313" key="1">
    <source>
        <dbReference type="EMBL" id="PWK24791.1"/>
    </source>
</evidence>
<evidence type="ECO:0000313" key="2">
    <source>
        <dbReference type="Proteomes" id="UP000245667"/>
    </source>
</evidence>